<dbReference type="InterPro" id="IPR001245">
    <property type="entry name" value="Ser-Thr/Tyr_kinase_cat_dom"/>
</dbReference>
<evidence type="ECO:0000256" key="5">
    <source>
        <dbReference type="ARBA" id="ARBA00022679"/>
    </source>
</evidence>
<evidence type="ECO:0000256" key="10">
    <source>
        <dbReference type="ARBA" id="ARBA00047899"/>
    </source>
</evidence>
<dbReference type="PROSITE" id="PS00107">
    <property type="entry name" value="PROTEIN_KINASE_ATP"/>
    <property type="match status" value="1"/>
</dbReference>
<dbReference type="Gene3D" id="3.30.200.20">
    <property type="entry name" value="Phosphorylase Kinase, domain 1"/>
    <property type="match status" value="1"/>
</dbReference>
<dbReference type="Proteomes" id="UP000694871">
    <property type="component" value="Unplaced"/>
</dbReference>
<dbReference type="RefSeq" id="XP_015275798.1">
    <property type="nucleotide sequence ID" value="XM_015420312.1"/>
</dbReference>
<dbReference type="GO" id="GO:0016301">
    <property type="term" value="F:kinase activity"/>
    <property type="evidence" value="ECO:0007669"/>
    <property type="project" value="UniProtKB-KW"/>
</dbReference>
<dbReference type="InterPro" id="IPR050198">
    <property type="entry name" value="Non-receptor_tyrosine_kinases"/>
</dbReference>
<accession>A0ABM1KQ11</accession>
<dbReference type="InterPro" id="IPR049587">
    <property type="entry name" value="TNK-like_SAM"/>
</dbReference>
<dbReference type="Pfam" id="PF09027">
    <property type="entry name" value="GTPase_binding"/>
    <property type="match status" value="1"/>
</dbReference>
<organism evidence="14 15">
    <name type="scientific">Gekko japonicus</name>
    <name type="common">Schlegel's Japanese gecko</name>
    <dbReference type="NCBI Taxonomy" id="146911"/>
    <lineage>
        <taxon>Eukaryota</taxon>
        <taxon>Metazoa</taxon>
        <taxon>Chordata</taxon>
        <taxon>Craniata</taxon>
        <taxon>Vertebrata</taxon>
        <taxon>Euteleostomi</taxon>
        <taxon>Lepidosauria</taxon>
        <taxon>Squamata</taxon>
        <taxon>Bifurcata</taxon>
        <taxon>Gekkota</taxon>
        <taxon>Gekkonidae</taxon>
        <taxon>Gekkoninae</taxon>
        <taxon>Gekko</taxon>
    </lineage>
</organism>
<dbReference type="Pfam" id="PF22931">
    <property type="entry name" value="SAM_TNK"/>
    <property type="match status" value="1"/>
</dbReference>
<evidence type="ECO:0000256" key="4">
    <source>
        <dbReference type="ARBA" id="ARBA00022490"/>
    </source>
</evidence>
<feature type="binding site" evidence="11">
    <location>
        <position position="149"/>
    </location>
    <ligand>
        <name>ATP</name>
        <dbReference type="ChEBI" id="CHEBI:30616"/>
    </ligand>
</feature>
<dbReference type="GeneID" id="107118072"/>
<name>A0ABM1KQ11_GEKJA</name>
<evidence type="ECO:0000256" key="11">
    <source>
        <dbReference type="PROSITE-ProRule" id="PRU10141"/>
    </source>
</evidence>
<keyword evidence="4" id="KW-0963">Cytoplasm</keyword>
<dbReference type="InterPro" id="IPR011009">
    <property type="entry name" value="Kinase-like_dom_sf"/>
</dbReference>
<keyword evidence="9" id="KW-0829">Tyrosine-protein kinase</keyword>
<dbReference type="PRINTS" id="PR00109">
    <property type="entry name" value="TYRKINASE"/>
</dbReference>
<feature type="region of interest" description="Disordered" evidence="12">
    <location>
        <begin position="503"/>
        <end position="596"/>
    </location>
</feature>
<dbReference type="InterPro" id="IPR015116">
    <property type="entry name" value="Cdc42-bd-like"/>
</dbReference>
<evidence type="ECO:0000256" key="1">
    <source>
        <dbReference type="ARBA" id="ARBA00004496"/>
    </source>
</evidence>
<keyword evidence="6 11" id="KW-0547">Nucleotide-binding</keyword>
<sequence>MAPDDGTEWLLQLLTEIQLEQFYSKIRNELHVTRPGHFDYVRPSDLDRIGMGRPGQRRLEDALKRRKPPGQRPISWVYKMFTGGKSPENEEAPACQPSTPRTDPDVSLKCLISEWDLALRERLGDGCFGVVHRAEWNTPGGTTIPVAVKSLRSDISSDPGALIDFLNEVNAMCCLNHPNLLRLHGVVLTQPLKMVTELAALGSLYDHLRPPFPLHRLWSYGLQVAKGMAYLEAKLFIHRDLAARNILLASEEHAKIGDFGLVRPLASKSDRYIMSAHRRIPFAWCAPESLRTGVFTSASDVWMFGVTLWEMFSYCEEPWMGFSGRQIMLKIDREGGRLERPDDCPRGIYALVLKCWAHNPEERPRFREIVSLLQEPPTRRAVMPPRGSASSQTPDSSNWRGQNKRTLKVGTFPSSIAAPEETAPPSGSPHISLPLRSSFLHLAHGDVEPDRSWGAPDRMEKKPKATGGNAGGQKRADAQQLLRLTRLSKSLESISEFSVLRNKPRIPPFKPDNPSAASRRRFSDLPGPFPSAQPPEPRAPKLAARLPNPALPSWALPKPDCPPGARERELRPPRTAPKGAMGPPAIPSGGQRPTTEVEKKIKEVDQLFHISAFSREECRRILERHRWNLAMASRYVLSRGLRA</sequence>
<evidence type="ECO:0000256" key="7">
    <source>
        <dbReference type="ARBA" id="ARBA00022777"/>
    </source>
</evidence>
<evidence type="ECO:0000256" key="8">
    <source>
        <dbReference type="ARBA" id="ARBA00022840"/>
    </source>
</evidence>
<dbReference type="PANTHER" id="PTHR24418">
    <property type="entry name" value="TYROSINE-PROTEIN KINASE"/>
    <property type="match status" value="1"/>
</dbReference>
<evidence type="ECO:0000256" key="6">
    <source>
        <dbReference type="ARBA" id="ARBA00022741"/>
    </source>
</evidence>
<keyword evidence="14" id="KW-1185">Reference proteome</keyword>
<feature type="compositionally biased region" description="Basic and acidic residues" evidence="12">
    <location>
        <begin position="446"/>
        <end position="463"/>
    </location>
</feature>
<proteinExistence type="predicted"/>
<dbReference type="Pfam" id="PF07714">
    <property type="entry name" value="PK_Tyr_Ser-Thr"/>
    <property type="match status" value="1"/>
</dbReference>
<feature type="compositionally biased region" description="Pro residues" evidence="12">
    <location>
        <begin position="527"/>
        <end position="537"/>
    </location>
</feature>
<evidence type="ECO:0000256" key="9">
    <source>
        <dbReference type="ARBA" id="ARBA00023137"/>
    </source>
</evidence>
<dbReference type="InterPro" id="IPR008266">
    <property type="entry name" value="Tyr_kinase_AS"/>
</dbReference>
<feature type="domain" description="Protein kinase" evidence="13">
    <location>
        <begin position="117"/>
        <end position="378"/>
    </location>
</feature>
<dbReference type="CDD" id="cd09539">
    <property type="entry name" value="SAM_TNK-like"/>
    <property type="match status" value="1"/>
</dbReference>
<evidence type="ECO:0000256" key="12">
    <source>
        <dbReference type="SAM" id="MobiDB-lite"/>
    </source>
</evidence>
<dbReference type="PROSITE" id="PS00109">
    <property type="entry name" value="PROTEIN_KINASE_TYR"/>
    <property type="match status" value="1"/>
</dbReference>
<dbReference type="PROSITE" id="PS50011">
    <property type="entry name" value="PROTEIN_KINASE_DOM"/>
    <property type="match status" value="1"/>
</dbReference>
<comment type="subcellular location">
    <subcellularLocation>
        <location evidence="1">Cytoplasm</location>
    </subcellularLocation>
</comment>
<dbReference type="InterPro" id="IPR055175">
    <property type="entry name" value="ACK/TNK-like_SAM"/>
</dbReference>
<keyword evidence="7 15" id="KW-0418">Kinase</keyword>
<dbReference type="InterPro" id="IPR000719">
    <property type="entry name" value="Prot_kinase_dom"/>
</dbReference>
<evidence type="ECO:0000313" key="14">
    <source>
        <dbReference type="Proteomes" id="UP000694871"/>
    </source>
</evidence>
<dbReference type="SMART" id="SM00219">
    <property type="entry name" value="TyrKc"/>
    <property type="match status" value="1"/>
</dbReference>
<dbReference type="Gene3D" id="1.10.510.10">
    <property type="entry name" value="Transferase(Phosphotransferase) domain 1"/>
    <property type="match status" value="1"/>
</dbReference>
<protein>
    <recommendedName>
        <fullName evidence="2">non-specific protein-tyrosine kinase</fullName>
        <ecNumber evidence="2">2.7.10.2</ecNumber>
    </recommendedName>
</protein>
<dbReference type="InterPro" id="IPR017441">
    <property type="entry name" value="Protein_kinase_ATP_BS"/>
</dbReference>
<evidence type="ECO:0000259" key="13">
    <source>
        <dbReference type="PROSITE" id="PS50011"/>
    </source>
</evidence>
<keyword evidence="8 11" id="KW-0067">ATP-binding</keyword>
<dbReference type="Gene3D" id="4.10.680.10">
    <property type="entry name" value="Cdc42-like binding domain"/>
    <property type="match status" value="1"/>
</dbReference>
<feature type="compositionally biased region" description="Polar residues" evidence="12">
    <location>
        <begin position="388"/>
        <end position="401"/>
    </location>
</feature>
<evidence type="ECO:0000256" key="2">
    <source>
        <dbReference type="ARBA" id="ARBA00011903"/>
    </source>
</evidence>
<keyword evidence="3" id="KW-0728">SH3 domain</keyword>
<feature type="region of interest" description="Disordered" evidence="12">
    <location>
        <begin position="446"/>
        <end position="476"/>
    </location>
</feature>
<evidence type="ECO:0000256" key="3">
    <source>
        <dbReference type="ARBA" id="ARBA00022443"/>
    </source>
</evidence>
<dbReference type="InterPro" id="IPR037085">
    <property type="entry name" value="Cdc42-bd-like_dom_sf"/>
</dbReference>
<reference evidence="15" key="1">
    <citation type="submission" date="2025-08" db="UniProtKB">
        <authorList>
            <consortium name="RefSeq"/>
        </authorList>
    </citation>
    <scope>IDENTIFICATION</scope>
</reference>
<feature type="region of interest" description="Disordered" evidence="12">
    <location>
        <begin position="377"/>
        <end position="403"/>
    </location>
</feature>
<evidence type="ECO:0000313" key="15">
    <source>
        <dbReference type="RefSeq" id="XP_015275798.1"/>
    </source>
</evidence>
<dbReference type="EC" id="2.7.10.2" evidence="2"/>
<dbReference type="SUPFAM" id="SSF56112">
    <property type="entry name" value="Protein kinase-like (PK-like)"/>
    <property type="match status" value="1"/>
</dbReference>
<comment type="catalytic activity">
    <reaction evidence="10">
        <text>L-threonyl-[protein] + ATP = O-phospho-L-threonyl-[protein] + ADP + H(+)</text>
        <dbReference type="Rhea" id="RHEA:46608"/>
        <dbReference type="Rhea" id="RHEA-COMP:11060"/>
        <dbReference type="Rhea" id="RHEA-COMP:11605"/>
        <dbReference type="ChEBI" id="CHEBI:15378"/>
        <dbReference type="ChEBI" id="CHEBI:30013"/>
        <dbReference type="ChEBI" id="CHEBI:30616"/>
        <dbReference type="ChEBI" id="CHEBI:61977"/>
        <dbReference type="ChEBI" id="CHEBI:456216"/>
        <dbReference type="EC" id="2.7.11.1"/>
    </reaction>
</comment>
<gene>
    <name evidence="15" type="primary">TNK1</name>
</gene>
<keyword evidence="5" id="KW-0808">Transferase</keyword>
<dbReference type="InterPro" id="IPR020635">
    <property type="entry name" value="Tyr_kinase_cat_dom"/>
</dbReference>